<evidence type="ECO:0000313" key="1">
    <source>
        <dbReference type="EMBL" id="KAK3488784.1"/>
    </source>
</evidence>
<dbReference type="AlphaFoldDB" id="A0AAJ0I2Y2"/>
<organism evidence="1 2">
    <name type="scientific">Neurospora hispaniola</name>
    <dbReference type="NCBI Taxonomy" id="588809"/>
    <lineage>
        <taxon>Eukaryota</taxon>
        <taxon>Fungi</taxon>
        <taxon>Dikarya</taxon>
        <taxon>Ascomycota</taxon>
        <taxon>Pezizomycotina</taxon>
        <taxon>Sordariomycetes</taxon>
        <taxon>Sordariomycetidae</taxon>
        <taxon>Sordariales</taxon>
        <taxon>Sordariaceae</taxon>
        <taxon>Neurospora</taxon>
    </lineage>
</organism>
<dbReference type="GeneID" id="87878529"/>
<dbReference type="EMBL" id="JAULSX010000006">
    <property type="protein sequence ID" value="KAK3488784.1"/>
    <property type="molecule type" value="Genomic_DNA"/>
</dbReference>
<reference evidence="1 2" key="1">
    <citation type="journal article" date="2023" name="Mol. Phylogenet. Evol.">
        <title>Genome-scale phylogeny and comparative genomics of the fungal order Sordariales.</title>
        <authorList>
            <person name="Hensen N."/>
            <person name="Bonometti L."/>
            <person name="Westerberg I."/>
            <person name="Brannstrom I.O."/>
            <person name="Guillou S."/>
            <person name="Cros-Aarteil S."/>
            <person name="Calhoun S."/>
            <person name="Haridas S."/>
            <person name="Kuo A."/>
            <person name="Mondo S."/>
            <person name="Pangilinan J."/>
            <person name="Riley R."/>
            <person name="LaButti K."/>
            <person name="Andreopoulos B."/>
            <person name="Lipzen A."/>
            <person name="Chen C."/>
            <person name="Yan M."/>
            <person name="Daum C."/>
            <person name="Ng V."/>
            <person name="Clum A."/>
            <person name="Steindorff A."/>
            <person name="Ohm R.A."/>
            <person name="Martin F."/>
            <person name="Silar P."/>
            <person name="Natvig D.O."/>
            <person name="Lalanne C."/>
            <person name="Gautier V."/>
            <person name="Ament-Velasquez S.L."/>
            <person name="Kruys A."/>
            <person name="Hutchinson M.I."/>
            <person name="Powell A.J."/>
            <person name="Barry K."/>
            <person name="Miller A.N."/>
            <person name="Grigoriev I.V."/>
            <person name="Debuchy R."/>
            <person name="Gladieux P."/>
            <person name="Hiltunen Thoren M."/>
            <person name="Johannesson H."/>
        </authorList>
    </citation>
    <scope>NUCLEOTIDE SEQUENCE [LARGE SCALE GENOMIC DNA]</scope>
    <source>
        <strain evidence="1 2">FGSC 10403</strain>
    </source>
</reference>
<protein>
    <submittedName>
        <fullName evidence="1">Uncharacterized protein</fullName>
    </submittedName>
</protein>
<sequence>MVYGRCREDSIGIPALRLRDIFPAHHAIKLEIPERMDNWLFSHLLARPATAGKVCFVEHCSMLTASQTDRRVTVNWKPSTIELGGRSTCADRSEERTTCGGCSGRIPDRSLHLCHASVLKRYWANLEDRALVSSHGLDISAFTTRHVIQIGLPGIPLNDERLTCSAYTFHSRPGHPTLQTGPGVFHLPIRGPLVTVRGRLVHGHRLPRGSAKYTPLEGKSPSHHKNALYLAIACCASKLQWAWARQFASYVIQDVNNV</sequence>
<dbReference type="RefSeq" id="XP_062690491.1">
    <property type="nucleotide sequence ID" value="XM_062840907.1"/>
</dbReference>
<comment type="caution">
    <text evidence="1">The sequence shown here is derived from an EMBL/GenBank/DDBJ whole genome shotgun (WGS) entry which is preliminary data.</text>
</comment>
<name>A0AAJ0I2Y2_9PEZI</name>
<accession>A0AAJ0I2Y2</accession>
<proteinExistence type="predicted"/>
<keyword evidence="2" id="KW-1185">Reference proteome</keyword>
<evidence type="ECO:0000313" key="2">
    <source>
        <dbReference type="Proteomes" id="UP001285908"/>
    </source>
</evidence>
<gene>
    <name evidence="1" type="ORF">B0T23DRAFT_444828</name>
</gene>
<dbReference type="Proteomes" id="UP001285908">
    <property type="component" value="Unassembled WGS sequence"/>
</dbReference>